<feature type="coiled-coil region" evidence="3">
    <location>
        <begin position="1"/>
        <end position="42"/>
    </location>
</feature>
<dbReference type="GO" id="GO:0007018">
    <property type="term" value="P:microtubule-based movement"/>
    <property type="evidence" value="ECO:0007669"/>
    <property type="project" value="InterPro"/>
</dbReference>
<dbReference type="AlphaFoldDB" id="A0AAW1P754"/>
<comment type="similarity">
    <text evidence="2">Belongs to the TRAFAC class myosin-kinesin ATPase superfamily. Kinesin family.</text>
</comment>
<sequence length="167" mass="18337">MEASTAERQEAEQRQAQLAAQVAAAQAEAAAMERKFLEERAERRKVHEQLQVLRGNIRVMCRVRPPQASGESAITYPLPGALCVQPPDKRSQEFEFDAVFSPHVSQAEVFDEVLPLVRSCADGYNVCIFAYGQTGSGKTHTIFAYGQTGSDKTHKALPMIPASACVR</sequence>
<name>A0AAW1P754_9CHLO</name>
<evidence type="ECO:0000256" key="1">
    <source>
        <dbReference type="ARBA" id="ARBA00023175"/>
    </source>
</evidence>
<evidence type="ECO:0000256" key="2">
    <source>
        <dbReference type="PROSITE-ProRule" id="PRU00283"/>
    </source>
</evidence>
<evidence type="ECO:0000256" key="3">
    <source>
        <dbReference type="SAM" id="Coils"/>
    </source>
</evidence>
<dbReference type="InterPro" id="IPR031852">
    <property type="entry name" value="Vik1/Cik1_MT-bd"/>
</dbReference>
<dbReference type="InterPro" id="IPR036961">
    <property type="entry name" value="Kinesin_motor_dom_sf"/>
</dbReference>
<accession>A0AAW1P754</accession>
<dbReference type="PANTHER" id="PTHR47972">
    <property type="entry name" value="KINESIN-LIKE PROTEIN KLP-3"/>
    <property type="match status" value="1"/>
</dbReference>
<protein>
    <recommendedName>
        <fullName evidence="4">Kinesin motor domain-containing protein</fullName>
    </recommendedName>
</protein>
<keyword evidence="1 2" id="KW-0505">Motor protein</keyword>
<dbReference type="GO" id="GO:0005524">
    <property type="term" value="F:ATP binding"/>
    <property type="evidence" value="ECO:0007669"/>
    <property type="project" value="UniProtKB-UniRule"/>
</dbReference>
<dbReference type="Pfam" id="PF16796">
    <property type="entry name" value="Microtub_bd"/>
    <property type="match status" value="1"/>
</dbReference>
<dbReference type="PROSITE" id="PS50067">
    <property type="entry name" value="KINESIN_MOTOR_2"/>
    <property type="match status" value="1"/>
</dbReference>
<feature type="binding site" evidence="2">
    <location>
        <begin position="132"/>
        <end position="139"/>
    </location>
    <ligand>
        <name>ATP</name>
        <dbReference type="ChEBI" id="CHEBI:30616"/>
    </ligand>
</feature>
<dbReference type="EMBL" id="JALJOR010000018">
    <property type="protein sequence ID" value="KAK9804304.1"/>
    <property type="molecule type" value="Genomic_DNA"/>
</dbReference>
<evidence type="ECO:0000313" key="5">
    <source>
        <dbReference type="EMBL" id="KAK9804304.1"/>
    </source>
</evidence>
<dbReference type="Proteomes" id="UP001489004">
    <property type="component" value="Unassembled WGS sequence"/>
</dbReference>
<comment type="caution">
    <text evidence="5">The sequence shown here is derived from an EMBL/GenBank/DDBJ whole genome shotgun (WGS) entry which is preliminary data.</text>
</comment>
<dbReference type="GO" id="GO:0008017">
    <property type="term" value="F:microtubule binding"/>
    <property type="evidence" value="ECO:0007669"/>
    <property type="project" value="InterPro"/>
</dbReference>
<feature type="domain" description="Kinesin motor" evidence="4">
    <location>
        <begin position="56"/>
        <end position="167"/>
    </location>
</feature>
<keyword evidence="2" id="KW-0547">Nucleotide-binding</keyword>
<dbReference type="InterPro" id="IPR001752">
    <property type="entry name" value="Kinesin_motor_dom"/>
</dbReference>
<proteinExistence type="inferred from homology"/>
<dbReference type="SUPFAM" id="SSF52540">
    <property type="entry name" value="P-loop containing nucleoside triphosphate hydrolases"/>
    <property type="match status" value="1"/>
</dbReference>
<keyword evidence="2" id="KW-0067">ATP-binding</keyword>
<dbReference type="InterPro" id="IPR027417">
    <property type="entry name" value="P-loop_NTPase"/>
</dbReference>
<gene>
    <name evidence="5" type="ORF">WJX72_006007</name>
</gene>
<organism evidence="5 6">
    <name type="scientific">[Myrmecia] bisecta</name>
    <dbReference type="NCBI Taxonomy" id="41462"/>
    <lineage>
        <taxon>Eukaryota</taxon>
        <taxon>Viridiplantae</taxon>
        <taxon>Chlorophyta</taxon>
        <taxon>core chlorophytes</taxon>
        <taxon>Trebouxiophyceae</taxon>
        <taxon>Trebouxiales</taxon>
        <taxon>Trebouxiaceae</taxon>
        <taxon>Myrmecia</taxon>
    </lineage>
</organism>
<dbReference type="InterPro" id="IPR027640">
    <property type="entry name" value="Kinesin-like_fam"/>
</dbReference>
<keyword evidence="6" id="KW-1185">Reference proteome</keyword>
<evidence type="ECO:0000313" key="6">
    <source>
        <dbReference type="Proteomes" id="UP001489004"/>
    </source>
</evidence>
<evidence type="ECO:0000259" key="4">
    <source>
        <dbReference type="PROSITE" id="PS50067"/>
    </source>
</evidence>
<dbReference type="SMART" id="SM00129">
    <property type="entry name" value="KISc"/>
    <property type="match status" value="1"/>
</dbReference>
<reference evidence="5 6" key="1">
    <citation type="journal article" date="2024" name="Nat. Commun.">
        <title>Phylogenomics reveals the evolutionary origins of lichenization in chlorophyte algae.</title>
        <authorList>
            <person name="Puginier C."/>
            <person name="Libourel C."/>
            <person name="Otte J."/>
            <person name="Skaloud P."/>
            <person name="Haon M."/>
            <person name="Grisel S."/>
            <person name="Petersen M."/>
            <person name="Berrin J.G."/>
            <person name="Delaux P.M."/>
            <person name="Dal Grande F."/>
            <person name="Keller J."/>
        </authorList>
    </citation>
    <scope>NUCLEOTIDE SEQUENCE [LARGE SCALE GENOMIC DNA]</scope>
    <source>
        <strain evidence="5 6">SAG 2043</strain>
    </source>
</reference>
<dbReference type="GO" id="GO:0003777">
    <property type="term" value="F:microtubule motor activity"/>
    <property type="evidence" value="ECO:0007669"/>
    <property type="project" value="InterPro"/>
</dbReference>
<dbReference type="Gene3D" id="3.40.850.10">
    <property type="entry name" value="Kinesin motor domain"/>
    <property type="match status" value="1"/>
</dbReference>
<keyword evidence="3" id="KW-0175">Coiled coil</keyword>